<evidence type="ECO:0000256" key="2">
    <source>
        <dbReference type="ARBA" id="ARBA00012438"/>
    </source>
</evidence>
<organism evidence="10">
    <name type="scientific">Halalkalibacterium halodurans</name>
    <name type="common">Bacillus halodurans</name>
    <dbReference type="NCBI Taxonomy" id="86665"/>
    <lineage>
        <taxon>Bacteria</taxon>
        <taxon>Bacillati</taxon>
        <taxon>Bacillota</taxon>
        <taxon>Bacilli</taxon>
        <taxon>Bacillales</taxon>
        <taxon>Bacillaceae</taxon>
        <taxon>Halalkalibacterium (ex Joshi et al. 2022)</taxon>
    </lineage>
</organism>
<evidence type="ECO:0000256" key="7">
    <source>
        <dbReference type="ARBA" id="ARBA00022840"/>
    </source>
</evidence>
<evidence type="ECO:0000256" key="6">
    <source>
        <dbReference type="ARBA" id="ARBA00022777"/>
    </source>
</evidence>
<dbReference type="CDD" id="cd00082">
    <property type="entry name" value="HisKA"/>
    <property type="match status" value="1"/>
</dbReference>
<dbReference type="Gene3D" id="1.10.287.130">
    <property type="match status" value="1"/>
</dbReference>
<dbReference type="SMART" id="SM00388">
    <property type="entry name" value="HisKA"/>
    <property type="match status" value="1"/>
</dbReference>
<dbReference type="EMBL" id="LILD01000001">
    <property type="protein sequence ID" value="KOO39573.1"/>
    <property type="molecule type" value="Genomic_DNA"/>
</dbReference>
<dbReference type="Pfam" id="PF00512">
    <property type="entry name" value="HisKA"/>
    <property type="match status" value="1"/>
</dbReference>
<dbReference type="Pfam" id="PF02518">
    <property type="entry name" value="HATPase_c"/>
    <property type="match status" value="1"/>
</dbReference>
<dbReference type="InterPro" id="IPR003594">
    <property type="entry name" value="HATPase_dom"/>
</dbReference>
<protein>
    <recommendedName>
        <fullName evidence="2">histidine kinase</fullName>
        <ecNumber evidence="2">2.7.13.3</ecNumber>
    </recommendedName>
</protein>
<dbReference type="InterPro" id="IPR004358">
    <property type="entry name" value="Sig_transdc_His_kin-like_C"/>
</dbReference>
<reference evidence="10" key="1">
    <citation type="submission" date="2015-08" db="EMBL/GenBank/DDBJ databases">
        <title>Complete DNA Sequence of Pseudomonas syringae pv. actinidiae, the Causal Agent of Kiwifruit Canker Disease.</title>
        <authorList>
            <person name="Rikkerink E.H.A."/>
            <person name="Fineran P.C."/>
        </authorList>
    </citation>
    <scope>NUCLEOTIDE SEQUENCE</scope>
    <source>
        <strain evidence="10">DSM 13666</strain>
    </source>
</reference>
<dbReference type="PROSITE" id="PS50109">
    <property type="entry name" value="HIS_KIN"/>
    <property type="match status" value="1"/>
</dbReference>
<dbReference type="PATRIC" id="fig|136160.3.peg.2923"/>
<dbReference type="AlphaFoldDB" id="A0A0M0KME8"/>
<feature type="domain" description="Histidine kinase" evidence="9">
    <location>
        <begin position="163"/>
        <end position="368"/>
    </location>
</feature>
<dbReference type="InterPro" id="IPR003661">
    <property type="entry name" value="HisK_dim/P_dom"/>
</dbReference>
<comment type="caution">
    <text evidence="10">The sequence shown here is derived from an EMBL/GenBank/DDBJ whole genome shotgun (WGS) entry which is preliminary data.</text>
</comment>
<proteinExistence type="predicted"/>
<comment type="catalytic activity">
    <reaction evidence="1">
        <text>ATP + protein L-histidine = ADP + protein N-phospho-L-histidine.</text>
        <dbReference type="EC" id="2.7.13.3"/>
    </reaction>
</comment>
<keyword evidence="5" id="KW-0547">Nucleotide-binding</keyword>
<evidence type="ECO:0000256" key="4">
    <source>
        <dbReference type="ARBA" id="ARBA00022679"/>
    </source>
</evidence>
<dbReference type="InterPro" id="IPR005467">
    <property type="entry name" value="His_kinase_dom"/>
</dbReference>
<evidence type="ECO:0000256" key="1">
    <source>
        <dbReference type="ARBA" id="ARBA00000085"/>
    </source>
</evidence>
<evidence type="ECO:0000256" key="3">
    <source>
        <dbReference type="ARBA" id="ARBA00022553"/>
    </source>
</evidence>
<evidence type="ECO:0000256" key="5">
    <source>
        <dbReference type="ARBA" id="ARBA00022741"/>
    </source>
</evidence>
<dbReference type="InterPro" id="IPR036097">
    <property type="entry name" value="HisK_dim/P_sf"/>
</dbReference>
<evidence type="ECO:0000256" key="8">
    <source>
        <dbReference type="ARBA" id="ARBA00023012"/>
    </source>
</evidence>
<dbReference type="GeneID" id="87597012"/>
<dbReference type="SUPFAM" id="SSF47384">
    <property type="entry name" value="Homodimeric domain of signal transducing histidine kinase"/>
    <property type="match status" value="1"/>
</dbReference>
<dbReference type="EC" id="2.7.13.3" evidence="2"/>
<evidence type="ECO:0000313" key="10">
    <source>
        <dbReference type="EMBL" id="KOO39573.1"/>
    </source>
</evidence>
<dbReference type="SUPFAM" id="SSF55874">
    <property type="entry name" value="ATPase domain of HSP90 chaperone/DNA topoisomerase II/histidine kinase"/>
    <property type="match status" value="1"/>
</dbReference>
<dbReference type="SMART" id="SM00387">
    <property type="entry name" value="HATPase_c"/>
    <property type="match status" value="1"/>
</dbReference>
<dbReference type="PANTHER" id="PTHR43065">
    <property type="entry name" value="SENSOR HISTIDINE KINASE"/>
    <property type="match status" value="1"/>
</dbReference>
<evidence type="ECO:0000259" key="9">
    <source>
        <dbReference type="PROSITE" id="PS50109"/>
    </source>
</evidence>
<keyword evidence="8" id="KW-0902">Two-component regulatory system</keyword>
<name>A0A0M0KME8_ALKHA</name>
<sequence length="368" mass="42200">MIERNGNKGLKPQTNHGSCTVQLKELELTTQHHSYLESLFFKELNLPLIKISKDNEVVKWNEETVALLDISDKAFSYLTMEELNIRWPIMKRVMAVVDMSRERGEPVEEEFECEDLTVKIRALSPTGEETTYVMFFDLSIQKQFESLLTFHHQMEAVSHIAAGVAHELRNPLSVIKGFLQLSQLTDGFSKYYDTIMSELNRMNGIIEDFLSVSRKKIERKAQSPKKIMDSLTEIIKSECLLHNVSFEIDLQPTSKMVYVNESMIKQVILNLLRNSIEAFGDAKIDRLFRVQAIPKEHEYVLTVEDNGKGMTKEVLAQLGKPFFTTKDRGTGIGIPLCKKIIEDHNGTFQIESERYKGTKVTIRLPFSS</sequence>
<keyword evidence="7" id="KW-0067">ATP-binding</keyword>
<dbReference type="GO" id="GO:0005524">
    <property type="term" value="F:ATP binding"/>
    <property type="evidence" value="ECO:0007669"/>
    <property type="project" value="UniProtKB-KW"/>
</dbReference>
<dbReference type="InterPro" id="IPR036890">
    <property type="entry name" value="HATPase_C_sf"/>
</dbReference>
<dbReference type="RefSeq" id="WP_053431509.1">
    <property type="nucleotide sequence ID" value="NZ_CP040441.1"/>
</dbReference>
<gene>
    <name evidence="10" type="ORF">AMD02_12500</name>
</gene>
<dbReference type="Gene3D" id="3.30.565.10">
    <property type="entry name" value="Histidine kinase-like ATPase, C-terminal domain"/>
    <property type="match status" value="1"/>
</dbReference>
<dbReference type="PANTHER" id="PTHR43065:SF10">
    <property type="entry name" value="PEROXIDE STRESS-ACTIVATED HISTIDINE KINASE MAK3"/>
    <property type="match status" value="1"/>
</dbReference>
<dbReference type="GO" id="GO:0000155">
    <property type="term" value="F:phosphorelay sensor kinase activity"/>
    <property type="evidence" value="ECO:0007669"/>
    <property type="project" value="InterPro"/>
</dbReference>
<accession>A0A0M0KME8</accession>
<keyword evidence="6 10" id="KW-0418">Kinase</keyword>
<keyword evidence="3" id="KW-0597">Phosphoprotein</keyword>
<dbReference type="PRINTS" id="PR00344">
    <property type="entry name" value="BCTRLSENSOR"/>
</dbReference>
<keyword evidence="4" id="KW-0808">Transferase</keyword>